<organism evidence="5 6">
    <name type="scientific">Zopfia rhizophila CBS 207.26</name>
    <dbReference type="NCBI Taxonomy" id="1314779"/>
    <lineage>
        <taxon>Eukaryota</taxon>
        <taxon>Fungi</taxon>
        <taxon>Dikarya</taxon>
        <taxon>Ascomycota</taxon>
        <taxon>Pezizomycotina</taxon>
        <taxon>Dothideomycetes</taxon>
        <taxon>Dothideomycetes incertae sedis</taxon>
        <taxon>Zopfiaceae</taxon>
        <taxon>Zopfia</taxon>
    </lineage>
</organism>
<name>A0A6A6DIP5_9PEZI</name>
<feature type="region of interest" description="Disordered" evidence="3">
    <location>
        <begin position="126"/>
        <end position="157"/>
    </location>
</feature>
<dbReference type="GO" id="GO:0045944">
    <property type="term" value="P:positive regulation of transcription by RNA polymerase II"/>
    <property type="evidence" value="ECO:0007669"/>
    <property type="project" value="TreeGrafter"/>
</dbReference>
<dbReference type="GO" id="GO:0005634">
    <property type="term" value="C:nucleus"/>
    <property type="evidence" value="ECO:0007669"/>
    <property type="project" value="UniProtKB-SubCell"/>
</dbReference>
<dbReference type="AlphaFoldDB" id="A0A6A6DIP5"/>
<reference evidence="5" key="1">
    <citation type="journal article" date="2020" name="Stud. Mycol.">
        <title>101 Dothideomycetes genomes: a test case for predicting lifestyles and emergence of pathogens.</title>
        <authorList>
            <person name="Haridas S."/>
            <person name="Albert R."/>
            <person name="Binder M."/>
            <person name="Bloem J."/>
            <person name="Labutti K."/>
            <person name="Salamov A."/>
            <person name="Andreopoulos B."/>
            <person name="Baker S."/>
            <person name="Barry K."/>
            <person name="Bills G."/>
            <person name="Bluhm B."/>
            <person name="Cannon C."/>
            <person name="Castanera R."/>
            <person name="Culley D."/>
            <person name="Daum C."/>
            <person name="Ezra D."/>
            <person name="Gonzalez J."/>
            <person name="Henrissat B."/>
            <person name="Kuo A."/>
            <person name="Liang C."/>
            <person name="Lipzen A."/>
            <person name="Lutzoni F."/>
            <person name="Magnuson J."/>
            <person name="Mondo S."/>
            <person name="Nolan M."/>
            <person name="Ohm R."/>
            <person name="Pangilinan J."/>
            <person name="Park H.-J."/>
            <person name="Ramirez L."/>
            <person name="Alfaro M."/>
            <person name="Sun H."/>
            <person name="Tritt A."/>
            <person name="Yoshinaga Y."/>
            <person name="Zwiers L.-H."/>
            <person name="Turgeon B."/>
            <person name="Goodwin S."/>
            <person name="Spatafora J."/>
            <person name="Crous P."/>
            <person name="Grigoriev I."/>
        </authorList>
    </citation>
    <scope>NUCLEOTIDE SEQUENCE</scope>
    <source>
        <strain evidence="5">CBS 207.26</strain>
    </source>
</reference>
<comment type="subcellular location">
    <subcellularLocation>
        <location evidence="1">Nucleus</location>
    </subcellularLocation>
</comment>
<keyword evidence="6" id="KW-1185">Reference proteome</keyword>
<dbReference type="Pfam" id="PF11951">
    <property type="entry name" value="Fungal_trans_2"/>
    <property type="match status" value="1"/>
</dbReference>
<dbReference type="Pfam" id="PF00172">
    <property type="entry name" value="Zn_clus"/>
    <property type="match status" value="1"/>
</dbReference>
<dbReference type="CDD" id="cd12148">
    <property type="entry name" value="fungal_TF_MHR"/>
    <property type="match status" value="1"/>
</dbReference>
<proteinExistence type="predicted"/>
<dbReference type="EMBL" id="ML994670">
    <property type="protein sequence ID" value="KAF2179015.1"/>
    <property type="molecule type" value="Genomic_DNA"/>
</dbReference>
<evidence type="ECO:0000259" key="4">
    <source>
        <dbReference type="PROSITE" id="PS50048"/>
    </source>
</evidence>
<dbReference type="GO" id="GO:0000976">
    <property type="term" value="F:transcription cis-regulatory region binding"/>
    <property type="evidence" value="ECO:0007669"/>
    <property type="project" value="TreeGrafter"/>
</dbReference>
<protein>
    <recommendedName>
        <fullName evidence="4">Zn(2)-C6 fungal-type domain-containing protein</fullName>
    </recommendedName>
</protein>
<dbReference type="GO" id="GO:0008270">
    <property type="term" value="F:zinc ion binding"/>
    <property type="evidence" value="ECO:0007669"/>
    <property type="project" value="InterPro"/>
</dbReference>
<gene>
    <name evidence="5" type="ORF">K469DRAFT_320908</name>
</gene>
<accession>A0A6A6DIP5</accession>
<dbReference type="SUPFAM" id="SSF57701">
    <property type="entry name" value="Zn2/Cys6 DNA-binding domain"/>
    <property type="match status" value="1"/>
</dbReference>
<dbReference type="PANTHER" id="PTHR37534">
    <property type="entry name" value="TRANSCRIPTIONAL ACTIVATOR PROTEIN UGA3"/>
    <property type="match status" value="1"/>
</dbReference>
<dbReference type="PANTHER" id="PTHR37534:SF2">
    <property type="entry name" value="N-ACETYLTRANSFERASE DOMAIN-CONTAINING PROTEIN"/>
    <property type="match status" value="1"/>
</dbReference>
<evidence type="ECO:0000256" key="2">
    <source>
        <dbReference type="ARBA" id="ARBA00023242"/>
    </source>
</evidence>
<dbReference type="InterPro" id="IPR001138">
    <property type="entry name" value="Zn2Cys6_DnaBD"/>
</dbReference>
<dbReference type="CDD" id="cd00067">
    <property type="entry name" value="GAL4"/>
    <property type="match status" value="1"/>
</dbReference>
<dbReference type="InterPro" id="IPR021858">
    <property type="entry name" value="Fun_TF"/>
</dbReference>
<dbReference type="SMART" id="SM00066">
    <property type="entry name" value="GAL4"/>
    <property type="match status" value="1"/>
</dbReference>
<evidence type="ECO:0000256" key="3">
    <source>
        <dbReference type="SAM" id="MobiDB-lite"/>
    </source>
</evidence>
<dbReference type="PROSITE" id="PS50048">
    <property type="entry name" value="ZN2_CY6_FUNGAL_2"/>
    <property type="match status" value="1"/>
</dbReference>
<dbReference type="GO" id="GO:0000981">
    <property type="term" value="F:DNA-binding transcription factor activity, RNA polymerase II-specific"/>
    <property type="evidence" value="ECO:0007669"/>
    <property type="project" value="InterPro"/>
</dbReference>
<sequence>MPCNRCRTRHYRCDGKQPKCGRCEQANKDCVYETGRRFRRSSIQESFSDSQPWVSLPPRIQFLDESQEIRAHYDSDFSPFGNTPPGAGFPTPNHISSTFSEVNQVETPPQSIISPTEGLTVLSLLNSESPTESPHHLSSAPPTSYGPAIPPTPNQSDGLNSVYQPFVSVLWPLQNEQEAMLLRHYIDDVALFFDMVDDVCHFRNHVVQRAKKNSTLMNAILALSARHLSRITTFDPYIADSYYQKCFQTLVPALNDKAAIHDEALLAATIILRLLEEMNIPIVGTDAQGHLVGTQALLRAAEQRYAATSGPSFRQAIYWAAFRQELWISLMTQRPFQLHIFPADRSMEPASDSIWATRTIGHVGDVCNFAFGEERHSVSRYNQLIEENSAWRDRRPDSFEPFFYRQDRDGSGRNFPDIRFHENWHVMGKQYNTLAHVLLVVHDPTIPQLGPAHKQSRQVVDRIVQEDVRTLCGVALSNPKAFPSKHIACFAIALVGDRFTDREDQDRLRDMLIQTEAIHGFPPTSATKDQLEEAWGWKSH</sequence>
<evidence type="ECO:0000256" key="1">
    <source>
        <dbReference type="ARBA" id="ARBA00004123"/>
    </source>
</evidence>
<keyword evidence="2" id="KW-0539">Nucleus</keyword>
<evidence type="ECO:0000313" key="5">
    <source>
        <dbReference type="EMBL" id="KAF2179015.1"/>
    </source>
</evidence>
<feature type="domain" description="Zn(2)-C6 fungal-type" evidence="4">
    <location>
        <begin position="2"/>
        <end position="32"/>
    </location>
</feature>
<dbReference type="Proteomes" id="UP000800200">
    <property type="component" value="Unassembled WGS sequence"/>
</dbReference>
<evidence type="ECO:0000313" key="6">
    <source>
        <dbReference type="Proteomes" id="UP000800200"/>
    </source>
</evidence>
<dbReference type="Gene3D" id="4.10.240.10">
    <property type="entry name" value="Zn(2)-C6 fungal-type DNA-binding domain"/>
    <property type="match status" value="1"/>
</dbReference>
<dbReference type="OrthoDB" id="407832at2759"/>
<dbReference type="InterPro" id="IPR036864">
    <property type="entry name" value="Zn2-C6_fun-type_DNA-bd_sf"/>
</dbReference>